<organism evidence="1 2">
    <name type="scientific">Nitrosomonas eutropha</name>
    <dbReference type="NCBI Taxonomy" id="916"/>
    <lineage>
        <taxon>Bacteria</taxon>
        <taxon>Pseudomonadati</taxon>
        <taxon>Pseudomonadota</taxon>
        <taxon>Betaproteobacteria</taxon>
        <taxon>Nitrosomonadales</taxon>
        <taxon>Nitrosomonadaceae</taxon>
        <taxon>Nitrosomonas</taxon>
    </lineage>
</organism>
<reference evidence="1 2" key="1">
    <citation type="submission" date="2016-10" db="EMBL/GenBank/DDBJ databases">
        <authorList>
            <person name="de Groot N.N."/>
        </authorList>
    </citation>
    <scope>NUCLEOTIDE SEQUENCE [LARGE SCALE GENOMIC DNA]</scope>
    <source>
        <strain evidence="1 2">Nm24</strain>
    </source>
</reference>
<gene>
    <name evidence="1" type="ORF">SAMN05216339_10346</name>
</gene>
<dbReference type="Proteomes" id="UP000183926">
    <property type="component" value="Unassembled WGS sequence"/>
</dbReference>
<evidence type="ECO:0000313" key="2">
    <source>
        <dbReference type="Proteomes" id="UP000183926"/>
    </source>
</evidence>
<evidence type="ECO:0008006" key="3">
    <source>
        <dbReference type="Google" id="ProtNLM"/>
    </source>
</evidence>
<dbReference type="RefSeq" id="WP_074927558.1">
    <property type="nucleotide sequence ID" value="NZ_FPBL01000003.1"/>
</dbReference>
<proteinExistence type="predicted"/>
<evidence type="ECO:0000313" key="1">
    <source>
        <dbReference type="EMBL" id="SFU49428.1"/>
    </source>
</evidence>
<protein>
    <recommendedName>
        <fullName evidence="3">DNA-binding protein</fullName>
    </recommendedName>
</protein>
<accession>A0A1I7GLW4</accession>
<dbReference type="EMBL" id="FPBL01000003">
    <property type="protein sequence ID" value="SFU49428.1"/>
    <property type="molecule type" value="Genomic_DNA"/>
</dbReference>
<dbReference type="AlphaFoldDB" id="A0A1I7GLW4"/>
<sequence length="60" mass="6581">MNGLTTEQLAEKLSMRAASIRSGFCRNGSYFGLTPLKLPNGRLLWPADSVQKLLENGEAK</sequence>
<name>A0A1I7GLW4_9PROT</name>
<dbReference type="OrthoDB" id="6615103at2"/>